<comment type="function">
    <text evidence="9">Catalyzes the ADP transfer from ATP to D-glycero-beta-D-manno-heptose 1-phosphate, yielding ADP-D-glycero-beta-D-manno-heptose.</text>
</comment>
<dbReference type="EC" id="2.7.1.167" evidence="9"/>
<keyword evidence="2 9" id="KW-0548">Nucleotidyltransferase</keyword>
<dbReference type="HAMAP" id="MF_01603">
    <property type="entry name" value="HldE"/>
    <property type="match status" value="1"/>
</dbReference>
<comment type="pathway">
    <text evidence="9">Nucleotide-sugar biosynthesis; ADP-L-glycero-beta-D-manno-heptose biosynthesis; ADP-L-glycero-beta-D-manno-heptose from D-glycero-beta-D-manno-heptose 7-phosphate: step 3/4.</text>
</comment>
<sequence>MLTPDVQTQCFPSWIDRFPRLRVLVIGDAILDSYLQGATTRLCREGPVPIVDVVEAEHVPGGAANAAANVASLGGNTHFLTVIGDDAPGGQLCAELERVGVQLEGVVRSRDRQTLVKQRLLADNQLLVRFDQGSTAAISPTEEDRLIEQLNRQYPLCDAVVISDYAYGVLTPRVILHLQRLQGRYARLLVADSKRLRTYAALGVTAVKPNYDEAIALLNLPRLSGTQRVEQMTRHGQGVLAATGAKMVAITLDRDGALIFLQDGAGTVADPARTFADPAPSAYATGAGDTYVATLALALAAGADPHGAASLAATATGIIVTQPGTTRCDPLTLRRSLAEGNKRIADPAELTSVVAQQRALGRRIVFTNGCFDILHSGHVTCLEQAKALGDVLIVGVNTDESIRQLKGPSRPVNGLVDRLTVLAALGCVDYVVPFADLAPRELIRLIGPDVYAKGGDYTRHSLPETPLIEELGGEVVILPYLGDRSTTNLIQQIRTTPREA</sequence>
<comment type="subunit">
    <text evidence="9">Homodimer.</text>
</comment>
<dbReference type="GO" id="GO:0016779">
    <property type="term" value="F:nucleotidyltransferase activity"/>
    <property type="evidence" value="ECO:0007669"/>
    <property type="project" value="UniProtKB-KW"/>
</dbReference>
<evidence type="ECO:0000256" key="5">
    <source>
        <dbReference type="ARBA" id="ARBA00022840"/>
    </source>
</evidence>
<evidence type="ECO:0000256" key="4">
    <source>
        <dbReference type="ARBA" id="ARBA00022777"/>
    </source>
</evidence>
<dbReference type="RefSeq" id="WP_190704842.1">
    <property type="nucleotide sequence ID" value="NZ_JAMPKX010000011.1"/>
</dbReference>
<evidence type="ECO:0000259" key="11">
    <source>
        <dbReference type="Pfam" id="PF01467"/>
    </source>
</evidence>
<keyword evidence="4 9" id="KW-0418">Kinase</keyword>
<dbReference type="NCBIfam" id="TIGR02199">
    <property type="entry name" value="rfaE_dom_II"/>
    <property type="match status" value="1"/>
</dbReference>
<dbReference type="EMBL" id="JAMPKX010000011">
    <property type="protein sequence ID" value="MEP0949317.1"/>
    <property type="molecule type" value="Genomic_DNA"/>
</dbReference>
<dbReference type="Proteomes" id="UP001482513">
    <property type="component" value="Unassembled WGS sequence"/>
</dbReference>
<reference evidence="12 13" key="1">
    <citation type="submission" date="2022-04" db="EMBL/GenBank/DDBJ databases">
        <title>Positive selection, recombination, and allopatry shape intraspecific diversity of widespread and dominant cyanobacteria.</title>
        <authorList>
            <person name="Wei J."/>
            <person name="Shu W."/>
            <person name="Hu C."/>
        </authorList>
    </citation>
    <scope>NUCLEOTIDE SEQUENCE [LARGE SCALE GENOMIC DNA]</scope>
    <source>
        <strain evidence="12 13">DQ-A4</strain>
    </source>
</reference>
<comment type="similarity">
    <text evidence="9">In the C-terminal section; belongs to the cytidylyltransferase family.</text>
</comment>
<dbReference type="InterPro" id="IPR023030">
    <property type="entry name" value="Bifunc_HldE"/>
</dbReference>
<feature type="region of interest" description="Cytidylyltransferase" evidence="9">
    <location>
        <begin position="366"/>
        <end position="500"/>
    </location>
</feature>
<dbReference type="InterPro" id="IPR011914">
    <property type="entry name" value="RfaE_dom_II"/>
</dbReference>
<keyword evidence="13" id="KW-1185">Reference proteome</keyword>
<evidence type="ECO:0000256" key="2">
    <source>
        <dbReference type="ARBA" id="ARBA00022695"/>
    </source>
</evidence>
<comment type="function">
    <text evidence="9">Catalyzes the phosphorylation of D-glycero-D-manno-heptose 7-phosphate at the C-1 position to selectively form D-glycero-beta-D-manno-heptose-1,7-bisphosphate.</text>
</comment>
<dbReference type="InterPro" id="IPR014729">
    <property type="entry name" value="Rossmann-like_a/b/a_fold"/>
</dbReference>
<evidence type="ECO:0000256" key="7">
    <source>
        <dbReference type="ARBA" id="ARBA00023277"/>
    </source>
</evidence>
<feature type="domain" description="Cytidyltransferase-like" evidence="11">
    <location>
        <begin position="366"/>
        <end position="461"/>
    </location>
</feature>
<keyword evidence="7 9" id="KW-0119">Carbohydrate metabolism</keyword>
<organism evidence="12 13">
    <name type="scientific">Leptolyngbya subtilissima DQ-A4</name>
    <dbReference type="NCBI Taxonomy" id="2933933"/>
    <lineage>
        <taxon>Bacteria</taxon>
        <taxon>Bacillati</taxon>
        <taxon>Cyanobacteriota</taxon>
        <taxon>Cyanophyceae</taxon>
        <taxon>Leptolyngbyales</taxon>
        <taxon>Leptolyngbyaceae</taxon>
        <taxon>Leptolyngbya group</taxon>
        <taxon>Leptolyngbya</taxon>
    </lineage>
</organism>
<evidence type="ECO:0000313" key="13">
    <source>
        <dbReference type="Proteomes" id="UP001482513"/>
    </source>
</evidence>
<keyword evidence="5 9" id="KW-0067">ATP-binding</keyword>
<dbReference type="InterPro" id="IPR004821">
    <property type="entry name" value="Cyt_trans-like"/>
</dbReference>
<dbReference type="InterPro" id="IPR011611">
    <property type="entry name" value="PfkB_dom"/>
</dbReference>
<dbReference type="EC" id="2.7.7.70" evidence="9"/>
<dbReference type="NCBIfam" id="TIGR00125">
    <property type="entry name" value="cyt_tran_rel"/>
    <property type="match status" value="1"/>
</dbReference>
<feature type="binding site" evidence="9">
    <location>
        <begin position="210"/>
        <end position="213"/>
    </location>
    <ligand>
        <name>ATP</name>
        <dbReference type="ChEBI" id="CHEBI:30616"/>
    </ligand>
</feature>
<comment type="catalytic activity">
    <reaction evidence="8 9">
        <text>D-glycero-beta-D-manno-heptose 1-phosphate + ATP + H(+) = ADP-D-glycero-beta-D-manno-heptose + diphosphate</text>
        <dbReference type="Rhea" id="RHEA:27465"/>
        <dbReference type="ChEBI" id="CHEBI:15378"/>
        <dbReference type="ChEBI" id="CHEBI:30616"/>
        <dbReference type="ChEBI" id="CHEBI:33019"/>
        <dbReference type="ChEBI" id="CHEBI:59967"/>
        <dbReference type="ChEBI" id="CHEBI:61593"/>
        <dbReference type="EC" id="2.7.7.70"/>
    </reaction>
</comment>
<evidence type="ECO:0000256" key="9">
    <source>
        <dbReference type="HAMAP-Rule" id="MF_01603"/>
    </source>
</evidence>
<dbReference type="Gene3D" id="3.40.1190.20">
    <property type="match status" value="1"/>
</dbReference>
<evidence type="ECO:0000256" key="6">
    <source>
        <dbReference type="ARBA" id="ARBA00023268"/>
    </source>
</evidence>
<evidence type="ECO:0000256" key="8">
    <source>
        <dbReference type="ARBA" id="ARBA00047428"/>
    </source>
</evidence>
<evidence type="ECO:0000256" key="3">
    <source>
        <dbReference type="ARBA" id="ARBA00022741"/>
    </source>
</evidence>
<comment type="caution">
    <text evidence="12">The sequence shown here is derived from an EMBL/GenBank/DDBJ whole genome shotgun (WGS) entry which is preliminary data.</text>
</comment>
<keyword evidence="1 9" id="KW-0808">Transferase</keyword>
<gene>
    <name evidence="12" type="primary">rfaE2</name>
    <name evidence="9" type="synonym">hldE</name>
    <name evidence="12" type="ORF">NC992_20725</name>
</gene>
<comment type="pathway">
    <text evidence="9">Nucleotide-sugar biosynthesis; ADP-L-glycero-beta-D-manno-heptose biosynthesis; ADP-L-glycero-beta-D-manno-heptose from D-glycero-beta-D-manno-heptose 7-phosphate: step 1/4.</text>
</comment>
<protein>
    <recommendedName>
        <fullName evidence="9">Bifunctional protein HldE</fullName>
    </recommendedName>
    <domain>
        <recommendedName>
            <fullName evidence="9">D-beta-D-heptose 7-phosphate kinase</fullName>
            <ecNumber evidence="9">2.7.1.167</ecNumber>
        </recommendedName>
        <alternativeName>
            <fullName evidence="9">D-beta-D-heptose 7-phosphotransferase</fullName>
        </alternativeName>
        <alternativeName>
            <fullName evidence="9">D-glycero-beta-D-manno-heptose-7-phosphate kinase</fullName>
        </alternativeName>
    </domain>
    <domain>
        <recommendedName>
            <fullName evidence="9">D-beta-D-heptose 1-phosphate adenylyltransferase</fullName>
            <ecNumber evidence="9">2.7.7.70</ecNumber>
        </recommendedName>
        <alternativeName>
            <fullName evidence="9">D-glycero-beta-D-manno-heptose 1-phosphate adenylyltransferase</fullName>
        </alternativeName>
    </domain>
</protein>
<dbReference type="SUPFAM" id="SSF53613">
    <property type="entry name" value="Ribokinase-like"/>
    <property type="match status" value="1"/>
</dbReference>
<feature type="domain" description="Carbohydrate kinase PfkB" evidence="10">
    <location>
        <begin position="22"/>
        <end position="330"/>
    </location>
</feature>
<evidence type="ECO:0000259" key="10">
    <source>
        <dbReference type="Pfam" id="PF00294"/>
    </source>
</evidence>
<keyword evidence="6 9" id="KW-0511">Multifunctional enzyme</keyword>
<evidence type="ECO:0000313" key="12">
    <source>
        <dbReference type="EMBL" id="MEP0949317.1"/>
    </source>
</evidence>
<dbReference type="PANTHER" id="PTHR46969:SF1">
    <property type="entry name" value="BIFUNCTIONAL PROTEIN HLDE"/>
    <property type="match status" value="1"/>
</dbReference>
<dbReference type="Pfam" id="PF00294">
    <property type="entry name" value="PfkB"/>
    <property type="match status" value="1"/>
</dbReference>
<dbReference type="InterPro" id="IPR029056">
    <property type="entry name" value="Ribokinase-like"/>
</dbReference>
<comment type="similarity">
    <text evidence="9">In the N-terminal section; belongs to the carbohydrate kinase PfkB family.</text>
</comment>
<dbReference type="Pfam" id="PF01467">
    <property type="entry name" value="CTP_transf_like"/>
    <property type="match status" value="1"/>
</dbReference>
<accession>A0ABV0K9B8</accession>
<dbReference type="SUPFAM" id="SSF52374">
    <property type="entry name" value="Nucleotidylyl transferase"/>
    <property type="match status" value="1"/>
</dbReference>
<name>A0ABV0K9B8_9CYAN</name>
<feature type="region of interest" description="Ribokinase" evidence="9">
    <location>
        <begin position="1"/>
        <end position="340"/>
    </location>
</feature>
<evidence type="ECO:0000256" key="1">
    <source>
        <dbReference type="ARBA" id="ARBA00022679"/>
    </source>
</evidence>
<dbReference type="PANTHER" id="PTHR46969">
    <property type="entry name" value="BIFUNCTIONAL PROTEIN HLDE"/>
    <property type="match status" value="1"/>
</dbReference>
<comment type="catalytic activity">
    <reaction evidence="9">
        <text>D-glycero-beta-D-manno-heptose 7-phosphate + ATP = D-glycero-beta-D-manno-heptose 1,7-bisphosphate + ADP + H(+)</text>
        <dbReference type="Rhea" id="RHEA:27473"/>
        <dbReference type="ChEBI" id="CHEBI:15378"/>
        <dbReference type="ChEBI" id="CHEBI:30616"/>
        <dbReference type="ChEBI" id="CHEBI:60204"/>
        <dbReference type="ChEBI" id="CHEBI:60208"/>
        <dbReference type="ChEBI" id="CHEBI:456216"/>
        <dbReference type="EC" id="2.7.1.167"/>
    </reaction>
</comment>
<dbReference type="Gene3D" id="3.40.50.620">
    <property type="entry name" value="HUPs"/>
    <property type="match status" value="1"/>
</dbReference>
<feature type="active site" evidence="9">
    <location>
        <position position="289"/>
    </location>
</feature>
<proteinExistence type="inferred from homology"/>
<keyword evidence="3 9" id="KW-0547">Nucleotide-binding</keyword>